<dbReference type="RefSeq" id="WP_079654540.1">
    <property type="nucleotide sequence ID" value="NZ_LT670846.1"/>
</dbReference>
<dbReference type="SUPFAM" id="SSF52172">
    <property type="entry name" value="CheY-like"/>
    <property type="match status" value="1"/>
</dbReference>
<gene>
    <name evidence="1" type="ORF">SAMN05444391_1461</name>
</gene>
<proteinExistence type="predicted"/>
<accession>A0A1M6THC5</accession>
<keyword evidence="2" id="KW-1185">Reference proteome</keyword>
<dbReference type="InterPro" id="IPR011006">
    <property type="entry name" value="CheY-like_superfamily"/>
</dbReference>
<name>A0A1M6THC5_9AQUI</name>
<evidence type="ECO:0000313" key="1">
    <source>
        <dbReference type="EMBL" id="SHK56314.1"/>
    </source>
</evidence>
<evidence type="ECO:0000313" key="2">
    <source>
        <dbReference type="Proteomes" id="UP000189810"/>
    </source>
</evidence>
<dbReference type="STRING" id="381751.SAMN05444391_1461"/>
<dbReference type="EMBL" id="LT670846">
    <property type="protein sequence ID" value="SHK56314.1"/>
    <property type="molecule type" value="Genomic_DNA"/>
</dbReference>
<sequence length="99" mass="11200">MKVLLVEPNLLMQSRIKNALKNFDVRVGKDYSGEDIVLINAELSDPNLIKEFREKGAKVIAYCGHKNTDLIKKCYELGAHMVVPNSRMTNPEEVIKSLI</sequence>
<dbReference type="Proteomes" id="UP000189810">
    <property type="component" value="Chromosome I"/>
</dbReference>
<dbReference type="AlphaFoldDB" id="A0A1M6THC5"/>
<dbReference type="OrthoDB" id="15531at2"/>
<dbReference type="InterPro" id="IPR013785">
    <property type="entry name" value="Aldolase_TIM"/>
</dbReference>
<organism evidence="1 2">
    <name type="scientific">Thermocrinis minervae</name>
    <dbReference type="NCBI Taxonomy" id="381751"/>
    <lineage>
        <taxon>Bacteria</taxon>
        <taxon>Pseudomonadati</taxon>
        <taxon>Aquificota</taxon>
        <taxon>Aquificia</taxon>
        <taxon>Aquificales</taxon>
        <taxon>Aquificaceae</taxon>
        <taxon>Thermocrinis</taxon>
    </lineage>
</organism>
<protein>
    <submittedName>
        <fullName evidence="1">Putative N-acetylmannosamine-6-phosphate epimerase</fullName>
    </submittedName>
</protein>
<reference evidence="1 2" key="1">
    <citation type="submission" date="2016-11" db="EMBL/GenBank/DDBJ databases">
        <authorList>
            <person name="Jaros S."/>
            <person name="Januszkiewicz K."/>
            <person name="Wedrychowicz H."/>
        </authorList>
    </citation>
    <scope>NUCLEOTIDE SEQUENCE [LARGE SCALE GENOMIC DNA]</scope>
    <source>
        <strain evidence="1 2">DSM 19557</strain>
    </source>
</reference>
<dbReference type="Gene3D" id="3.20.20.70">
    <property type="entry name" value="Aldolase class I"/>
    <property type="match status" value="1"/>
</dbReference>